<feature type="region of interest" description="Disordered" evidence="1">
    <location>
        <begin position="187"/>
        <end position="214"/>
    </location>
</feature>
<protein>
    <submittedName>
        <fullName evidence="2">Uncharacterized protein</fullName>
    </submittedName>
</protein>
<feature type="non-terminal residue" evidence="2">
    <location>
        <position position="1"/>
    </location>
</feature>
<feature type="compositionally biased region" description="Polar residues" evidence="1">
    <location>
        <begin position="115"/>
        <end position="127"/>
    </location>
</feature>
<reference evidence="2" key="1">
    <citation type="submission" date="2014-12" db="EMBL/GenBank/DDBJ databases">
        <title>Insight into the proteome of Arion vulgaris.</title>
        <authorList>
            <person name="Aradska J."/>
            <person name="Bulat T."/>
            <person name="Smidak R."/>
            <person name="Sarate P."/>
            <person name="Gangsoo J."/>
            <person name="Sialana F."/>
            <person name="Bilban M."/>
            <person name="Lubec G."/>
        </authorList>
    </citation>
    <scope>NUCLEOTIDE SEQUENCE</scope>
    <source>
        <tissue evidence="2">Skin</tissue>
    </source>
</reference>
<evidence type="ECO:0000313" key="2">
    <source>
        <dbReference type="EMBL" id="CEK61505.1"/>
    </source>
</evidence>
<dbReference type="EMBL" id="HACG01014640">
    <property type="protein sequence ID" value="CEK61505.1"/>
    <property type="molecule type" value="Transcribed_RNA"/>
</dbReference>
<name>A0A0B6Z1E7_9EUPU</name>
<feature type="compositionally biased region" description="Basic and acidic residues" evidence="1">
    <location>
        <begin position="203"/>
        <end position="214"/>
    </location>
</feature>
<gene>
    <name evidence="2" type="primary">ORF42440</name>
</gene>
<organism evidence="2">
    <name type="scientific">Arion vulgaris</name>
    <dbReference type="NCBI Taxonomy" id="1028688"/>
    <lineage>
        <taxon>Eukaryota</taxon>
        <taxon>Metazoa</taxon>
        <taxon>Spiralia</taxon>
        <taxon>Lophotrochozoa</taxon>
        <taxon>Mollusca</taxon>
        <taxon>Gastropoda</taxon>
        <taxon>Heterobranchia</taxon>
        <taxon>Euthyneura</taxon>
        <taxon>Panpulmonata</taxon>
        <taxon>Eupulmonata</taxon>
        <taxon>Stylommatophora</taxon>
        <taxon>Helicina</taxon>
        <taxon>Arionoidea</taxon>
        <taxon>Arionidae</taxon>
        <taxon>Arion</taxon>
    </lineage>
</organism>
<evidence type="ECO:0000256" key="1">
    <source>
        <dbReference type="SAM" id="MobiDB-lite"/>
    </source>
</evidence>
<feature type="region of interest" description="Disordered" evidence="1">
    <location>
        <begin position="115"/>
        <end position="136"/>
    </location>
</feature>
<accession>A0A0B6Z1E7</accession>
<proteinExistence type="predicted"/>
<sequence length="214" mass="24527">SDQEEFDHRLSSGSRISTFLSGKRDTDFRDLINTFQSGTFALYSNLGNSSSNEHINIGDAGYYEMADAGHYDIPNDHDIYEVIDQEKYRSNGIDNNQVHPLRNDIFTLRNHVDENNTVSNHDNQPPVNSHPIPSSDLHYRVNNDEYAVVNKPLKESKRMLCDEDQYKQYESCLDNSGSVDFCPALGPYDKKRRSAAESNARWSKGDRERWGDEL</sequence>
<dbReference type="AlphaFoldDB" id="A0A0B6Z1E7"/>